<organism evidence="1">
    <name type="scientific">Odontella aurita</name>
    <dbReference type="NCBI Taxonomy" id="265563"/>
    <lineage>
        <taxon>Eukaryota</taxon>
        <taxon>Sar</taxon>
        <taxon>Stramenopiles</taxon>
        <taxon>Ochrophyta</taxon>
        <taxon>Bacillariophyta</taxon>
        <taxon>Mediophyceae</taxon>
        <taxon>Biddulphiophycidae</taxon>
        <taxon>Eupodiscales</taxon>
        <taxon>Odontellaceae</taxon>
        <taxon>Odontella</taxon>
    </lineage>
</organism>
<protein>
    <recommendedName>
        <fullName evidence="2">YkgJ family cysteine cluster protein</fullName>
    </recommendedName>
</protein>
<dbReference type="EMBL" id="HBKQ01007880">
    <property type="protein sequence ID" value="CAE2213023.1"/>
    <property type="molecule type" value="Transcribed_RNA"/>
</dbReference>
<gene>
    <name evidence="1" type="ORF">OAUR00152_LOCUS5289</name>
</gene>
<accession>A0A7S4MC41</accession>
<dbReference type="InterPro" id="IPR005358">
    <property type="entry name" value="Puta_zinc/iron-chelating_dom"/>
</dbReference>
<dbReference type="PANTHER" id="PTHR35866:SF1">
    <property type="entry name" value="YKGJ FAMILY CYSTEINE CLUSTER PROTEIN"/>
    <property type="match status" value="1"/>
</dbReference>
<dbReference type="AlphaFoldDB" id="A0A7S4MC41"/>
<evidence type="ECO:0008006" key="2">
    <source>
        <dbReference type="Google" id="ProtNLM"/>
    </source>
</evidence>
<sequence>MRSTANGSAGFLAASAAAATVIIFRSAAMTAEGFHLQAEYSATWGGSMRLTFSAGRLRNSGLRASTADGGGDGPQYPPPLLPWMNAGQREESDPWFVKADSDADVDGERKAPPPLPFECTGCGKCCKTRGDVYLSPSETRSAAALLGLSIGDFKRRYVAEEEVTAAMSLDPLEPGGETGWTVLRHREGDGSCVFLGEDNMCGIYEARPLQCSTYPFWPRIMASRELWNEEVRLVGEGPSEGKEVEEEGTAKGRYWTAEEGGCEGMIQINADGRVAADAEHSNMGGVDATEARITLELYERYKRRFPRTELRHVERESDETQSLWISEL</sequence>
<dbReference type="Pfam" id="PF03692">
    <property type="entry name" value="CxxCxxCC"/>
    <property type="match status" value="1"/>
</dbReference>
<proteinExistence type="predicted"/>
<dbReference type="PANTHER" id="PTHR35866">
    <property type="entry name" value="PUTATIVE-RELATED"/>
    <property type="match status" value="1"/>
</dbReference>
<name>A0A7S4MC41_9STRA</name>
<reference evidence="1" key="1">
    <citation type="submission" date="2021-01" db="EMBL/GenBank/DDBJ databases">
        <authorList>
            <person name="Corre E."/>
            <person name="Pelletier E."/>
            <person name="Niang G."/>
            <person name="Scheremetjew M."/>
            <person name="Finn R."/>
            <person name="Kale V."/>
            <person name="Holt S."/>
            <person name="Cochrane G."/>
            <person name="Meng A."/>
            <person name="Brown T."/>
            <person name="Cohen L."/>
        </authorList>
    </citation>
    <scope>NUCLEOTIDE SEQUENCE</scope>
    <source>
        <strain evidence="1">Isolate 1302-5</strain>
    </source>
</reference>
<evidence type="ECO:0000313" key="1">
    <source>
        <dbReference type="EMBL" id="CAE2213023.1"/>
    </source>
</evidence>